<keyword evidence="3" id="KW-1185">Reference proteome</keyword>
<proteinExistence type="predicted"/>
<dbReference type="PROSITE" id="PS51257">
    <property type="entry name" value="PROKAR_LIPOPROTEIN"/>
    <property type="match status" value="1"/>
</dbReference>
<accession>A0A2I7N3I4</accession>
<gene>
    <name evidence="2" type="ORF">CUN60_01435</name>
</gene>
<reference evidence="3" key="1">
    <citation type="submission" date="2017-11" db="EMBL/GenBank/DDBJ databases">
        <authorList>
            <person name="Chan K.G."/>
            <person name="Lee L.S."/>
        </authorList>
    </citation>
    <scope>NUCLEOTIDE SEQUENCE [LARGE SCALE GENOMIC DNA]</scope>
    <source>
        <strain evidence="3">DSM 100970</strain>
    </source>
</reference>
<protein>
    <submittedName>
        <fullName evidence="2">Uncharacterized protein</fullName>
    </submittedName>
</protein>
<dbReference type="Proteomes" id="UP000236655">
    <property type="component" value="Chromosome"/>
</dbReference>
<evidence type="ECO:0000313" key="3">
    <source>
        <dbReference type="Proteomes" id="UP000236655"/>
    </source>
</evidence>
<sequence>MKKFAQITILLTSVLTLVACNNNVGNQGFNQQNHPMTTDTIAAVESTPATPTPVVPAGFETDAASCTANGGKLLVGVVTDTPWYESSNDIMQGVELSHTHILVLPLAEAGSKSLYDIAADNVFATGYDQAQPLQEVPNPLNTLTPGTTIEACGITYTQTPNAQSPASQGIHFVHINNNPIVPGKTDNGWLKIVNNNGTLSDNLEANPEYLYLWN</sequence>
<evidence type="ECO:0000256" key="1">
    <source>
        <dbReference type="SAM" id="SignalP"/>
    </source>
</evidence>
<dbReference type="EMBL" id="CP024847">
    <property type="protein sequence ID" value="AUR51020.1"/>
    <property type="molecule type" value="Genomic_DNA"/>
</dbReference>
<name>A0A2I7N3I4_9NEIS</name>
<keyword evidence="1" id="KW-0732">Signal</keyword>
<evidence type="ECO:0000313" key="2">
    <source>
        <dbReference type="EMBL" id="AUR51020.1"/>
    </source>
</evidence>
<dbReference type="OrthoDB" id="8635725at2"/>
<dbReference type="AlphaFoldDB" id="A0A2I7N3I4"/>
<feature type="chain" id="PRO_5014369505" evidence="1">
    <location>
        <begin position="20"/>
        <end position="214"/>
    </location>
</feature>
<dbReference type="RefSeq" id="WP_102950320.1">
    <property type="nucleotide sequence ID" value="NZ_CP024847.1"/>
</dbReference>
<organism evidence="2 3">
    <name type="scientific">Aquella oligotrophica</name>
    <dbReference type="NCBI Taxonomy" id="2067065"/>
    <lineage>
        <taxon>Bacteria</taxon>
        <taxon>Pseudomonadati</taxon>
        <taxon>Pseudomonadota</taxon>
        <taxon>Betaproteobacteria</taxon>
        <taxon>Neisseriales</taxon>
        <taxon>Neisseriaceae</taxon>
        <taxon>Aquella</taxon>
    </lineage>
</organism>
<dbReference type="KEGG" id="nba:CUN60_01435"/>
<feature type="signal peptide" evidence="1">
    <location>
        <begin position="1"/>
        <end position="19"/>
    </location>
</feature>